<dbReference type="STRING" id="4097.A0A1S4DLR5"/>
<feature type="domain" description="Reverse transcriptase Ty1/copia-type" evidence="1">
    <location>
        <begin position="11"/>
        <end position="100"/>
    </location>
</feature>
<evidence type="ECO:0000259" key="1">
    <source>
        <dbReference type="Pfam" id="PF07727"/>
    </source>
</evidence>
<dbReference type="PaxDb" id="4097-A0A1S4DLR5"/>
<dbReference type="InterPro" id="IPR013103">
    <property type="entry name" value="RVT_2"/>
</dbReference>
<reference evidence="2" key="1">
    <citation type="submission" date="2025-08" db="UniProtKB">
        <authorList>
            <consortium name="RefSeq"/>
        </authorList>
    </citation>
    <scope>IDENTIFICATION</scope>
</reference>
<proteinExistence type="predicted"/>
<dbReference type="Pfam" id="PF07727">
    <property type="entry name" value="RVT_2"/>
    <property type="match status" value="2"/>
</dbReference>
<dbReference type="InterPro" id="IPR043502">
    <property type="entry name" value="DNA/RNA_pol_sf"/>
</dbReference>
<dbReference type="AlphaFoldDB" id="A0A1S4DLR5"/>
<evidence type="ECO:0000313" key="2">
    <source>
        <dbReference type="RefSeq" id="XP_016514347.1"/>
    </source>
</evidence>
<feature type="domain" description="Reverse transcriptase Ty1/copia-type" evidence="1">
    <location>
        <begin position="104"/>
        <end position="185"/>
    </location>
</feature>
<dbReference type="PANTHER" id="PTHR11439">
    <property type="entry name" value="GAG-POL-RELATED RETROTRANSPOSON"/>
    <property type="match status" value="1"/>
</dbReference>
<dbReference type="RefSeq" id="XP_016514347.1">
    <property type="nucleotide sequence ID" value="XM_016658861.1"/>
</dbReference>
<dbReference type="SUPFAM" id="SSF56672">
    <property type="entry name" value="DNA/RNA polymerases"/>
    <property type="match status" value="1"/>
</dbReference>
<dbReference type="PANTHER" id="PTHR11439:SF473">
    <property type="entry name" value="REVERSE TRANSCRIPTASE TY1_COPIA-TYPE DOMAIN-CONTAINING PROTEIN"/>
    <property type="match status" value="1"/>
</dbReference>
<sequence>MKAEYDALIRNQTWDLVPSDPSRIVVDCKWLFRVKHKPDGSIDRYKAHLVAKGFTQRPGLDYHSTFNPAVKPAIVRLVLAIATQRSWPIHQLDVNNAFLQEVTVYILIYVDDIIITGNIGRSIRSIIDTLSQRFSLKDLGLVHYFLGVEVISTPAAIYLSQHKYVIDLLDELHMVECKGVPTPMTSTCSFADSEADSVVDISLYRRIIGKLHYLSFTMPDIGFAVSKLSQFMHYPKVSHWKAIKRLLRYLKHTSTMGVKLCRQPTDRLLTYSDSDWAGNPQDRTSTTGYVVYLGNSPISWSSKKQRSVSRSSTEAEYRAVAAVVSEVNWLTNLLHELHFPLSAPPTVLCDNVSTTYICANPVFHSRMKHVDIDFHFVRGQV</sequence>
<dbReference type="KEGG" id="nta:107831132"/>
<gene>
    <name evidence="2" type="primary">LOC107831132</name>
</gene>
<organism evidence="2">
    <name type="scientific">Nicotiana tabacum</name>
    <name type="common">Common tobacco</name>
    <dbReference type="NCBI Taxonomy" id="4097"/>
    <lineage>
        <taxon>Eukaryota</taxon>
        <taxon>Viridiplantae</taxon>
        <taxon>Streptophyta</taxon>
        <taxon>Embryophyta</taxon>
        <taxon>Tracheophyta</taxon>
        <taxon>Spermatophyta</taxon>
        <taxon>Magnoliopsida</taxon>
        <taxon>eudicotyledons</taxon>
        <taxon>Gunneridae</taxon>
        <taxon>Pentapetalae</taxon>
        <taxon>asterids</taxon>
        <taxon>lamiids</taxon>
        <taxon>Solanales</taxon>
        <taxon>Solanaceae</taxon>
        <taxon>Nicotianoideae</taxon>
        <taxon>Nicotianeae</taxon>
        <taxon>Nicotiana</taxon>
    </lineage>
</organism>
<dbReference type="CDD" id="cd09272">
    <property type="entry name" value="RNase_HI_RT_Ty1"/>
    <property type="match status" value="1"/>
</dbReference>
<dbReference type="OrthoDB" id="428604at2759"/>
<protein>
    <submittedName>
        <fullName evidence="2">Uncharacterized mitochondrial protein AtMg00810-like</fullName>
    </submittedName>
</protein>
<name>A0A1S4DLR5_TOBAC</name>
<accession>A0A1S4DLR5</accession>
<dbReference type="OMA" id="TETIYME"/>